<organism evidence="8 9">
    <name type="scientific">Ruminobacter amylophilus</name>
    <dbReference type="NCBI Taxonomy" id="867"/>
    <lineage>
        <taxon>Bacteria</taxon>
        <taxon>Pseudomonadati</taxon>
        <taxon>Pseudomonadota</taxon>
        <taxon>Gammaproteobacteria</taxon>
        <taxon>Aeromonadales</taxon>
        <taxon>Succinivibrionaceae</taxon>
        <taxon>Ruminobacter</taxon>
    </lineage>
</organism>
<evidence type="ECO:0000256" key="7">
    <source>
        <dbReference type="SAM" id="Phobius"/>
    </source>
</evidence>
<reference evidence="8 9" key="1">
    <citation type="submission" date="2016-10" db="EMBL/GenBank/DDBJ databases">
        <authorList>
            <person name="Varghese N."/>
            <person name="Submissions S."/>
        </authorList>
    </citation>
    <scope>NUCLEOTIDE SEQUENCE [LARGE SCALE GENOMIC DNA]</scope>
    <source>
        <strain evidence="8 9">DSM 1361</strain>
    </source>
</reference>
<feature type="transmembrane region" description="Helical" evidence="7">
    <location>
        <begin position="22"/>
        <end position="40"/>
    </location>
</feature>
<evidence type="ECO:0000256" key="5">
    <source>
        <dbReference type="ARBA" id="ARBA00023136"/>
    </source>
</evidence>
<keyword evidence="4 7" id="KW-1133">Transmembrane helix</keyword>
<dbReference type="EMBL" id="FOXF01000037">
    <property type="protein sequence ID" value="SFP56504.1"/>
    <property type="molecule type" value="Genomic_DNA"/>
</dbReference>
<accession>A0A662ZLW2</accession>
<dbReference type="GO" id="GO:0043190">
    <property type="term" value="C:ATP-binding cassette (ABC) transporter complex"/>
    <property type="evidence" value="ECO:0007669"/>
    <property type="project" value="InterPro"/>
</dbReference>
<feature type="transmembrane region" description="Helical" evidence="7">
    <location>
        <begin position="258"/>
        <end position="276"/>
    </location>
</feature>
<feature type="transmembrane region" description="Helical" evidence="7">
    <location>
        <begin position="230"/>
        <end position="252"/>
    </location>
</feature>
<comment type="subcellular location">
    <subcellularLocation>
        <location evidence="6">Cell membrane</location>
        <topology evidence="6">Multi-pass membrane protein</topology>
    </subcellularLocation>
    <subcellularLocation>
        <location evidence="1">Membrane</location>
        <topology evidence="1">Multi-pass membrane protein</topology>
    </subcellularLocation>
</comment>
<protein>
    <submittedName>
        <fullName evidence="8">Zinc/manganese transport system permease protein</fullName>
    </submittedName>
</protein>
<dbReference type="OrthoDB" id="9804300at2"/>
<evidence type="ECO:0000313" key="8">
    <source>
        <dbReference type="EMBL" id="SFP56504.1"/>
    </source>
</evidence>
<dbReference type="GO" id="GO:0055085">
    <property type="term" value="P:transmembrane transport"/>
    <property type="evidence" value="ECO:0007669"/>
    <property type="project" value="InterPro"/>
</dbReference>
<dbReference type="Pfam" id="PF00950">
    <property type="entry name" value="ABC-3"/>
    <property type="match status" value="1"/>
</dbReference>
<keyword evidence="9" id="KW-1185">Reference proteome</keyword>
<feature type="transmembrane region" description="Helical" evidence="7">
    <location>
        <begin position="104"/>
        <end position="123"/>
    </location>
</feature>
<dbReference type="InterPro" id="IPR037294">
    <property type="entry name" value="ABC_BtuC-like"/>
</dbReference>
<proteinExistence type="inferred from homology"/>
<keyword evidence="6" id="KW-0813">Transport</keyword>
<gene>
    <name evidence="8" type="ORF">SAMN02910344_01741</name>
</gene>
<evidence type="ECO:0000256" key="6">
    <source>
        <dbReference type="RuleBase" id="RU003943"/>
    </source>
</evidence>
<feature type="transmembrane region" description="Helical" evidence="7">
    <location>
        <begin position="47"/>
        <end position="66"/>
    </location>
</feature>
<dbReference type="PANTHER" id="PTHR30477">
    <property type="entry name" value="ABC-TRANSPORTER METAL-BINDING PROTEIN"/>
    <property type="match status" value="1"/>
</dbReference>
<evidence type="ECO:0000256" key="2">
    <source>
        <dbReference type="ARBA" id="ARBA00008034"/>
    </source>
</evidence>
<feature type="transmembrane region" description="Helical" evidence="7">
    <location>
        <begin position="173"/>
        <end position="195"/>
    </location>
</feature>
<dbReference type="PANTHER" id="PTHR30477:SF13">
    <property type="entry name" value="IRON TRANSPORT SYSTEM MEMBRANE PROTEIN HI_0360-RELATED"/>
    <property type="match status" value="1"/>
</dbReference>
<name>A0A662ZLW2_9GAMM</name>
<keyword evidence="5 7" id="KW-0472">Membrane</keyword>
<evidence type="ECO:0000256" key="3">
    <source>
        <dbReference type="ARBA" id="ARBA00022692"/>
    </source>
</evidence>
<dbReference type="AlphaFoldDB" id="A0A662ZLW2"/>
<evidence type="ECO:0000256" key="4">
    <source>
        <dbReference type="ARBA" id="ARBA00022989"/>
    </source>
</evidence>
<dbReference type="Proteomes" id="UP000243745">
    <property type="component" value="Unassembled WGS sequence"/>
</dbReference>
<dbReference type="Gene3D" id="1.10.3470.10">
    <property type="entry name" value="ABC transporter involved in vitamin B12 uptake, BtuC"/>
    <property type="match status" value="1"/>
</dbReference>
<comment type="similarity">
    <text evidence="2 6">Belongs to the ABC-3 integral membrane protein family.</text>
</comment>
<keyword evidence="3 6" id="KW-0812">Transmembrane</keyword>
<evidence type="ECO:0000256" key="1">
    <source>
        <dbReference type="ARBA" id="ARBA00004141"/>
    </source>
</evidence>
<sequence length="292" mass="31548">MFNELYNFLIHPLLSYDFMQKAFVSLVCLCFSSPLIGVFLTLKRMSLSGDAISHAILPGAAVGFMFSGLSVAAMTIGGMVAGIVVIIMSSLFSRVSKSSEESNLAVFYLFSLALGVLIISLNGSNLDLLHFLFGSIFAVGKETILLLGLCTSVTLVLLSFISRPLILDTVDPLFLASVSKSGTWVHICFMILAVFNLVSSFQAIGTLMSVGIMIIPATSAKFWSYKLSNIIAISVIFALISSYVGLVMSFHFNVPCSPAIIISLSAIYLCSFVFGGHKGIIKRFVKGKHYEN</sequence>
<dbReference type="SUPFAM" id="SSF81345">
    <property type="entry name" value="ABC transporter involved in vitamin B12 uptake, BtuC"/>
    <property type="match status" value="1"/>
</dbReference>
<dbReference type="RefSeq" id="WP_031579920.1">
    <property type="nucleotide sequence ID" value="NZ_FOXF01000037.1"/>
</dbReference>
<dbReference type="InterPro" id="IPR001626">
    <property type="entry name" value="ABC_TroCD"/>
</dbReference>
<feature type="transmembrane region" description="Helical" evidence="7">
    <location>
        <begin position="143"/>
        <end position="161"/>
    </location>
</feature>
<evidence type="ECO:0000313" key="9">
    <source>
        <dbReference type="Proteomes" id="UP000243745"/>
    </source>
</evidence>
<dbReference type="GO" id="GO:0010043">
    <property type="term" value="P:response to zinc ion"/>
    <property type="evidence" value="ECO:0007669"/>
    <property type="project" value="TreeGrafter"/>
</dbReference>